<gene>
    <name evidence="2" type="ORF">GCM10009721_11800</name>
</gene>
<dbReference type="EMBL" id="BMNZ01000002">
    <property type="protein sequence ID" value="GGM88391.1"/>
    <property type="molecule type" value="Genomic_DNA"/>
</dbReference>
<feature type="domain" description="Restriction endonuclease AspBHI N-terminal" evidence="1">
    <location>
        <begin position="95"/>
        <end position="252"/>
    </location>
</feature>
<dbReference type="RefSeq" id="WP_229674860.1">
    <property type="nucleotide sequence ID" value="NZ_BMNZ01000002.1"/>
</dbReference>
<accession>A0ABQ2HT97</accession>
<reference evidence="3" key="1">
    <citation type="journal article" date="2019" name="Int. J. Syst. Evol. Microbiol.">
        <title>The Global Catalogue of Microorganisms (GCM) 10K type strain sequencing project: providing services to taxonomists for standard genome sequencing and annotation.</title>
        <authorList>
            <consortium name="The Broad Institute Genomics Platform"/>
            <consortium name="The Broad Institute Genome Sequencing Center for Infectious Disease"/>
            <person name="Wu L."/>
            <person name="Ma J."/>
        </authorList>
    </citation>
    <scope>NUCLEOTIDE SEQUENCE [LARGE SCALE GENOMIC DNA]</scope>
    <source>
        <strain evidence="3">JCM 1365</strain>
    </source>
</reference>
<dbReference type="InterPro" id="IPR041409">
    <property type="entry name" value="RE_AspBHI_N"/>
</dbReference>
<evidence type="ECO:0000313" key="3">
    <source>
        <dbReference type="Proteomes" id="UP000623461"/>
    </source>
</evidence>
<sequence length="444" mass="48678">MDEPKADFVHPRVEIVVETPRHLVMRDTLRYSKRANQSDPRVDGFVNCHWMLSPAPLGLPRVMLEAGINATAEVEGPDAVRRPVIAIRSSPWKAGQEGTPWHDEFDLVHGHIRYFGDHKPGAPGLPGATKGNRILLEAARLHSGTTVDERLLAPPLLVFRGITVHRDGQAVHKGHVEFCGAAIIEKTEYVVQRDPLTGLSFPNVRFDLAVVTDAETDGIDLRWIDDRRNPRLSALESLRFAPPSWARWTREGHRAVPAVRREALATTVRETQDQQPHPCSPEADILGRISSFYDSREEAFASLASQVASEALRQSGARYTEGWLCQFPGDSGVSFTGRLDIGPEGASTPLIVLGRAGGVHPGSSISPDQLARVAARLRPGWIGVFVTAGTFSRQAHAEMIDGQYPMVLISGRTLASTVRRIAEADHGGVLDELLQSTAREDRTS</sequence>
<protein>
    <recommendedName>
        <fullName evidence="1">Restriction endonuclease AspBHI N-terminal domain-containing protein</fullName>
    </recommendedName>
</protein>
<evidence type="ECO:0000259" key="1">
    <source>
        <dbReference type="Pfam" id="PF18062"/>
    </source>
</evidence>
<dbReference type="Gene3D" id="2.30.280.20">
    <property type="match status" value="1"/>
</dbReference>
<proteinExistence type="predicted"/>
<dbReference type="Proteomes" id="UP000623461">
    <property type="component" value="Unassembled WGS sequence"/>
</dbReference>
<name>A0ABQ2HT97_9MICO</name>
<keyword evidence="3" id="KW-1185">Reference proteome</keyword>
<dbReference type="InterPro" id="IPR011856">
    <property type="entry name" value="tRNA_endonuc-like_dom_sf"/>
</dbReference>
<evidence type="ECO:0000313" key="2">
    <source>
        <dbReference type="EMBL" id="GGM88391.1"/>
    </source>
</evidence>
<organism evidence="2 3">
    <name type="scientific">Terrabacter tumescens</name>
    <dbReference type="NCBI Taxonomy" id="60443"/>
    <lineage>
        <taxon>Bacteria</taxon>
        <taxon>Bacillati</taxon>
        <taxon>Actinomycetota</taxon>
        <taxon>Actinomycetes</taxon>
        <taxon>Micrococcales</taxon>
        <taxon>Intrasporangiaceae</taxon>
        <taxon>Terrabacter</taxon>
    </lineage>
</organism>
<comment type="caution">
    <text evidence="2">The sequence shown here is derived from an EMBL/GenBank/DDBJ whole genome shotgun (WGS) entry which is preliminary data.</text>
</comment>
<dbReference type="Gene3D" id="3.40.1350.10">
    <property type="match status" value="1"/>
</dbReference>
<dbReference type="Pfam" id="PF18062">
    <property type="entry name" value="RE_AspBHI_N"/>
    <property type="match status" value="1"/>
</dbReference>